<evidence type="ECO:0000313" key="5">
    <source>
        <dbReference type="Proteomes" id="UP000027138"/>
    </source>
</evidence>
<dbReference type="Proteomes" id="UP000027138">
    <property type="component" value="Unassembled WGS sequence"/>
</dbReference>
<keyword evidence="5" id="KW-1185">Reference proteome</keyword>
<evidence type="ECO:0000259" key="3">
    <source>
        <dbReference type="Pfam" id="PF16911"/>
    </source>
</evidence>
<evidence type="ECO:0000256" key="1">
    <source>
        <dbReference type="ARBA" id="ARBA00022679"/>
    </source>
</evidence>
<dbReference type="PANTHER" id="PTHR34375">
    <property type="entry name" value="GATA ZINC FINGER PROTEIN-RELATED"/>
    <property type="match status" value="1"/>
</dbReference>
<reference evidence="4 5" key="1">
    <citation type="journal article" date="2014" name="PLoS ONE">
        <title>Global Analysis of Gene Expression Profiles in Physic Nut (Jatropha curcas L.) Seedlings Exposed to Salt Stress.</title>
        <authorList>
            <person name="Zhang L."/>
            <person name="Zhang C."/>
            <person name="Wu P."/>
            <person name="Chen Y."/>
            <person name="Li M."/>
            <person name="Jiang H."/>
            <person name="Wu G."/>
        </authorList>
    </citation>
    <scope>NUCLEOTIDE SEQUENCE [LARGE SCALE GENOMIC DNA]</scope>
    <source>
        <strain evidence="5">cv. GZQX0401</strain>
        <tissue evidence="4">Young leaves</tissue>
    </source>
</reference>
<feature type="domain" description="Phthiocerol/phthiodiolone dimycocerosyl transferase C-terminal" evidence="3">
    <location>
        <begin position="246"/>
        <end position="349"/>
    </location>
</feature>
<protein>
    <recommendedName>
        <fullName evidence="3">Phthiocerol/phthiodiolone dimycocerosyl transferase C-terminal domain-containing protein</fullName>
    </recommendedName>
</protein>
<dbReference type="STRING" id="180498.A0A067KYI4"/>
<dbReference type="Gene3D" id="3.30.559.30">
    <property type="entry name" value="Nonribosomal peptide synthetase, condensation domain"/>
    <property type="match status" value="1"/>
</dbReference>
<dbReference type="Pfam" id="PF16911">
    <property type="entry name" value="PapA_C"/>
    <property type="match status" value="1"/>
</dbReference>
<gene>
    <name evidence="4" type="ORF">JCGZ_06774</name>
</gene>
<accession>A0A067KYI4</accession>
<name>A0A067KYI4_JATCU</name>
<proteinExistence type="predicted"/>
<dbReference type="EMBL" id="KK914408">
    <property type="protein sequence ID" value="KDP37320.1"/>
    <property type="molecule type" value="Genomic_DNA"/>
</dbReference>
<keyword evidence="1" id="KW-0808">Transferase</keyword>
<dbReference type="PANTHER" id="PTHR34375:SF3">
    <property type="entry name" value="CONDENSATION DOMAIN-CONTAINING PROTEIN"/>
    <property type="match status" value="1"/>
</dbReference>
<dbReference type="OrthoDB" id="439993at2759"/>
<sequence length="472" mass="52177">MGEIAQLQGRIVSATEHGWCHAVRGGTGIAVLAILTSKSPEIPHFENALKKLQNSHPTLKCKLHSHTKSSRSTFSLLTSPPNFIKVKHFDLSSTFKILENISGSENQNLSPLHVLLEHELNLNPWVKNSDNGIYDMFFATTYALPNSKWVVVLRLHGVGCDRTTAISLLRELQVVLVQEGEGGSGGGGRVEMQIENKGKICLGMEDLIPDGKVKKTIWTRGVDMLGYSVNSLGLTNLKFKDAKSPRSSQVVRLQLNQDDTQKIIAGCKSKGIRLCGALGAAGLIAAQRSRSRIDKHRKYGIVTLIDCRSLLQPPLSPHQYGFYHSTILNTHVVKGKEKLWELAEKVYTEFTNYKNDNRHFTDMADLSFLMCKAIDNPSLTPSSSLRTSILSIFEDTVIHNSDDKGKDVVGLEDYMGCASVHGIGPSIGIFDTIRDGRLDCLCVYPSPLHSRDQMEEFVEKMKSVLVDGANHI</sequence>
<evidence type="ECO:0000256" key="2">
    <source>
        <dbReference type="ARBA" id="ARBA00023315"/>
    </source>
</evidence>
<dbReference type="AlphaFoldDB" id="A0A067KYI4"/>
<keyword evidence="2" id="KW-0012">Acyltransferase</keyword>
<dbReference type="GO" id="GO:0016746">
    <property type="term" value="F:acyltransferase activity"/>
    <property type="evidence" value="ECO:0007669"/>
    <property type="project" value="UniProtKB-KW"/>
</dbReference>
<dbReference type="SUPFAM" id="SSF52777">
    <property type="entry name" value="CoA-dependent acyltransferases"/>
    <property type="match status" value="1"/>
</dbReference>
<organism evidence="4 5">
    <name type="scientific">Jatropha curcas</name>
    <name type="common">Barbados nut</name>
    <dbReference type="NCBI Taxonomy" id="180498"/>
    <lineage>
        <taxon>Eukaryota</taxon>
        <taxon>Viridiplantae</taxon>
        <taxon>Streptophyta</taxon>
        <taxon>Embryophyta</taxon>
        <taxon>Tracheophyta</taxon>
        <taxon>Spermatophyta</taxon>
        <taxon>Magnoliopsida</taxon>
        <taxon>eudicotyledons</taxon>
        <taxon>Gunneridae</taxon>
        <taxon>Pentapetalae</taxon>
        <taxon>rosids</taxon>
        <taxon>fabids</taxon>
        <taxon>Malpighiales</taxon>
        <taxon>Euphorbiaceae</taxon>
        <taxon>Crotonoideae</taxon>
        <taxon>Jatropheae</taxon>
        <taxon>Jatropha</taxon>
    </lineage>
</organism>
<dbReference type="InterPro" id="IPR031641">
    <property type="entry name" value="PapA_C"/>
</dbReference>
<evidence type="ECO:0000313" key="4">
    <source>
        <dbReference type="EMBL" id="KDP37320.1"/>
    </source>
</evidence>